<feature type="signal peptide" evidence="1">
    <location>
        <begin position="1"/>
        <end position="22"/>
    </location>
</feature>
<dbReference type="AlphaFoldDB" id="A0A1M4MVL6"/>
<evidence type="ECO:0000313" key="3">
    <source>
        <dbReference type="Proteomes" id="UP000184085"/>
    </source>
</evidence>
<gene>
    <name evidence="2" type="ORF">KARMA_0626</name>
</gene>
<evidence type="ECO:0000256" key="1">
    <source>
        <dbReference type="SAM" id="SignalP"/>
    </source>
</evidence>
<dbReference type="RefSeq" id="WP_143152083.1">
    <property type="nucleotide sequence ID" value="NZ_FMJB01000021.1"/>
</dbReference>
<keyword evidence="1" id="KW-0732">Signal</keyword>
<feature type="chain" id="PRO_5012544625" evidence="1">
    <location>
        <begin position="23"/>
        <end position="209"/>
    </location>
</feature>
<sequence>MNNFRNVFSALSICMMSSAVLASECIELDVEFLRYSNEGDFIEKGQPNEIKFRYGDFFKIQIVGNYPGEFQVKATDENDKTSTLGNSYFVFGDAPIVLPCSQGDACADGEFYEFYDHRLDGNETNQEVMVIYYLPCKVSGEDMNQNLASVYEQLPNCDPEKPSVGDRDYAMLKYEAVRLTSSKTKVCGREGDSEGRLKLWKKLEFEVAK</sequence>
<evidence type="ECO:0000313" key="2">
    <source>
        <dbReference type="EMBL" id="SCM66450.1"/>
    </source>
</evidence>
<proteinExistence type="predicted"/>
<organism evidence="2 3">
    <name type="scientific">Donghicola eburneus</name>
    <dbReference type="NCBI Taxonomy" id="393278"/>
    <lineage>
        <taxon>Bacteria</taxon>
        <taxon>Pseudomonadati</taxon>
        <taxon>Pseudomonadota</taxon>
        <taxon>Alphaproteobacteria</taxon>
        <taxon>Rhodobacterales</taxon>
        <taxon>Roseobacteraceae</taxon>
        <taxon>Donghicola</taxon>
    </lineage>
</organism>
<name>A0A1M4MVL6_9RHOB</name>
<dbReference type="Proteomes" id="UP000184085">
    <property type="component" value="Unassembled WGS sequence"/>
</dbReference>
<reference evidence="3" key="1">
    <citation type="submission" date="2016-09" db="EMBL/GenBank/DDBJ databases">
        <authorList>
            <person name="Wibberg D."/>
        </authorList>
    </citation>
    <scope>NUCLEOTIDE SEQUENCE [LARGE SCALE GENOMIC DNA]</scope>
</reference>
<dbReference type="EMBL" id="FMJB01000021">
    <property type="protein sequence ID" value="SCM66450.1"/>
    <property type="molecule type" value="Genomic_DNA"/>
</dbReference>
<accession>A0A1M4MVL6</accession>
<protein>
    <submittedName>
        <fullName evidence="2">Putative secreted protein</fullName>
    </submittedName>
</protein>
<keyword evidence="3" id="KW-1185">Reference proteome</keyword>